<keyword evidence="1" id="KW-0732">Signal</keyword>
<dbReference type="InterPro" id="IPR039535">
    <property type="entry name" value="ASST-like"/>
</dbReference>
<feature type="signal peptide" evidence="1">
    <location>
        <begin position="1"/>
        <end position="33"/>
    </location>
</feature>
<dbReference type="AlphaFoldDB" id="A0A136JGV8"/>
<evidence type="ECO:0000313" key="3">
    <source>
        <dbReference type="Proteomes" id="UP000070501"/>
    </source>
</evidence>
<dbReference type="InParanoid" id="A0A136JGV8"/>
<dbReference type="InterPro" id="IPR053143">
    <property type="entry name" value="Arylsulfate_ST"/>
</dbReference>
<dbReference type="PANTHER" id="PTHR35340:SF5">
    <property type="entry name" value="ASST-DOMAIN-CONTAINING PROTEIN"/>
    <property type="match status" value="1"/>
</dbReference>
<sequence length="509" mass="56948">MAGGCPGFKMVPTLTSVLLYLWLLASHATRVSADASVITDAEAYNRGDYGQWPTQTYHTLDVRTPRWFIHHFDRERASPESHIFMAPIIRDQGRAPMIFDANDLSLVYTDPAWRGGNDVKLQWYENKIYMTFFSGQDFTTHASGGGVMLDDSYNSVFNITTVGFQTGADSHEFQLTVDGGAILINYHTTNMSTTSMGGTENGLVFTCAFQEIDVRTNEVRFSWKALDHFDITESLGDKYKERNDGWDWFHLNAVSKTTNGDFLISVRHLKMIALISGQDGHVIWQLGGINNSFKDLSGGRATNFGFQHNARFVDDTMTEMTLFDNQAMHPDAKTPGCKERCSRGLRLRLDYDNMTAEVVSELRHPHSVQAWAEGSYYLLPSGHVMMAWGVVPSFTEYSPEGEVVMNIQSAAWNTTEIGGSHIYRVYKANWTATPEWAPKIAVADAMVCVSWNGATEVNQWTLYSGDKRIDVNVKTATVFKTGFETCLVAASSLLALVLDITITTQTRDK</sequence>
<dbReference type="Proteomes" id="UP000070501">
    <property type="component" value="Unassembled WGS sequence"/>
</dbReference>
<feature type="chain" id="PRO_5007293752" evidence="1">
    <location>
        <begin position="34"/>
        <end position="509"/>
    </location>
</feature>
<evidence type="ECO:0000256" key="1">
    <source>
        <dbReference type="SAM" id="SignalP"/>
    </source>
</evidence>
<gene>
    <name evidence="2" type="ORF">Micbo1qcDRAFT_210695</name>
</gene>
<proteinExistence type="predicted"/>
<dbReference type="EMBL" id="KQ964245">
    <property type="protein sequence ID" value="KXJ96387.1"/>
    <property type="molecule type" value="Genomic_DNA"/>
</dbReference>
<name>A0A136JGV8_9PEZI</name>
<dbReference type="STRING" id="196109.A0A136JGV8"/>
<organism evidence="2 3">
    <name type="scientific">Microdochium bolleyi</name>
    <dbReference type="NCBI Taxonomy" id="196109"/>
    <lineage>
        <taxon>Eukaryota</taxon>
        <taxon>Fungi</taxon>
        <taxon>Dikarya</taxon>
        <taxon>Ascomycota</taxon>
        <taxon>Pezizomycotina</taxon>
        <taxon>Sordariomycetes</taxon>
        <taxon>Xylariomycetidae</taxon>
        <taxon>Xylariales</taxon>
        <taxon>Microdochiaceae</taxon>
        <taxon>Microdochium</taxon>
    </lineage>
</organism>
<accession>A0A136JGV8</accession>
<evidence type="ECO:0000313" key="2">
    <source>
        <dbReference type="EMBL" id="KXJ96387.1"/>
    </source>
</evidence>
<dbReference type="OrthoDB" id="5427350at2759"/>
<dbReference type="Pfam" id="PF14269">
    <property type="entry name" value="Arylsulfotran_2"/>
    <property type="match status" value="1"/>
</dbReference>
<reference evidence="3" key="1">
    <citation type="submission" date="2016-02" db="EMBL/GenBank/DDBJ databases">
        <title>Draft genome sequence of Microdochium bolleyi, a fungal endophyte of beachgrass.</title>
        <authorList>
            <consortium name="DOE Joint Genome Institute"/>
            <person name="David A.S."/>
            <person name="May G."/>
            <person name="Haridas S."/>
            <person name="Lim J."/>
            <person name="Wang M."/>
            <person name="Labutti K."/>
            <person name="Lipzen A."/>
            <person name="Barry K."/>
            <person name="Grigoriev I.V."/>
        </authorList>
    </citation>
    <scope>NUCLEOTIDE SEQUENCE [LARGE SCALE GENOMIC DNA]</scope>
    <source>
        <strain evidence="3">J235TASD1</strain>
    </source>
</reference>
<protein>
    <submittedName>
        <fullName evidence="2">ASST-domain-containing protein</fullName>
    </submittedName>
</protein>
<keyword evidence="3" id="KW-1185">Reference proteome</keyword>
<dbReference type="PANTHER" id="PTHR35340">
    <property type="entry name" value="PQQ ENZYME REPEAT PROTEIN-RELATED"/>
    <property type="match status" value="1"/>
</dbReference>